<dbReference type="Gene3D" id="1.10.238.10">
    <property type="entry name" value="EF-hand"/>
    <property type="match status" value="1"/>
</dbReference>
<dbReference type="RefSeq" id="XP_067475438.1">
    <property type="nucleotide sequence ID" value="XM_067625787.1"/>
</dbReference>
<dbReference type="SUPFAM" id="SSF47473">
    <property type="entry name" value="EF-hand"/>
    <property type="match status" value="1"/>
</dbReference>
<dbReference type="GeneID" id="93578275"/>
<dbReference type="SMART" id="SM00027">
    <property type="entry name" value="EH"/>
    <property type="match status" value="1"/>
</dbReference>
<evidence type="ECO:0000313" key="3">
    <source>
        <dbReference type="EMBL" id="OJJ68189.1"/>
    </source>
</evidence>
<keyword evidence="4" id="KW-1185">Reference proteome</keyword>
<feature type="region of interest" description="Disordered" evidence="1">
    <location>
        <begin position="36"/>
        <end position="179"/>
    </location>
</feature>
<dbReference type="OMA" id="TVDHTYP"/>
<dbReference type="OrthoDB" id="10045710at2759"/>
<evidence type="ECO:0000259" key="2">
    <source>
        <dbReference type="PROSITE" id="PS50031"/>
    </source>
</evidence>
<feature type="compositionally biased region" description="Basic and acidic residues" evidence="1">
    <location>
        <begin position="288"/>
        <end position="299"/>
    </location>
</feature>
<sequence length="560" mass="60666">MASPTSALDSRLPRHASSGPVHSAVTALQGATAAFNANPSSRARSPSIHYRSGASSTEPIGVSHRSPEMVPLRNIQTPELPESGSVKDKIGKFSAYQQQPSSLKDAFGKTPTSIGVNRSRTPQQIAAQLAAGRSTPGEITATHTGVSRTQGSKPIPSKRSDDNEGPPLLAPKPVWATSTTTASLDKILRSEADLPIREKSVQRRPVAQISPIEAAKLAAKKPRPPPVPRKPAAGASGSTSVPINVHSKGPESPKQTSNNHSSRHLGDTTTPSKAPPALPPRTGASAVPRKDLTNHRRLLETNNGSRMRPSTPGTASLYTPSLSNSTTSLLDNSSGLDEGAFSDAVVASSRASVRASQERKVPPPPPPERRARSRSLKRLPHTAKGEHTDSSSPSTHLRQTLREPAKVAEDDEGYQRHKHLIRKHPHKHHEGDRRRWRSEITEKERRRYEGVWAANKGLLLPPEHLRVPEAYPPDSSEMVVNLVAADIWSRSRLPRHVLAQIWDLVDGQHIGLLTREEFVVGMWLIDQQLKGHKLPPRVPASVWGSVKRISGVHIHGLPPA</sequence>
<feature type="compositionally biased region" description="Basic residues" evidence="1">
    <location>
        <begin position="416"/>
        <end position="428"/>
    </location>
</feature>
<feature type="region of interest" description="Disordered" evidence="1">
    <location>
        <begin position="1"/>
        <end position="23"/>
    </location>
</feature>
<accession>A0A1L9U930</accession>
<dbReference type="VEuPathDB" id="FungiDB:ASPBRDRAFT_47132"/>
<dbReference type="InterPro" id="IPR011992">
    <property type="entry name" value="EF-hand-dom_pair"/>
</dbReference>
<dbReference type="PANTHER" id="PTHR11216:SF31">
    <property type="entry name" value="AT21416P"/>
    <property type="match status" value="1"/>
</dbReference>
<dbReference type="InterPro" id="IPR000261">
    <property type="entry name" value="EH_dom"/>
</dbReference>
<dbReference type="STRING" id="767769.A0A1L9U930"/>
<organism evidence="3 4">
    <name type="scientific">Aspergillus brasiliensis (strain CBS 101740 / IMI 381727 / IBT 21946)</name>
    <dbReference type="NCBI Taxonomy" id="767769"/>
    <lineage>
        <taxon>Eukaryota</taxon>
        <taxon>Fungi</taxon>
        <taxon>Dikarya</taxon>
        <taxon>Ascomycota</taxon>
        <taxon>Pezizomycotina</taxon>
        <taxon>Eurotiomycetes</taxon>
        <taxon>Eurotiomycetidae</taxon>
        <taxon>Eurotiales</taxon>
        <taxon>Aspergillaceae</taxon>
        <taxon>Aspergillus</taxon>
        <taxon>Aspergillus subgen. Circumdati</taxon>
    </lineage>
</organism>
<feature type="compositionally biased region" description="Polar residues" evidence="1">
    <location>
        <begin position="110"/>
        <end position="126"/>
    </location>
</feature>
<feature type="compositionally biased region" description="Polar residues" evidence="1">
    <location>
        <begin position="141"/>
        <end position="152"/>
    </location>
</feature>
<gene>
    <name evidence="3" type="ORF">ASPBRDRAFT_47132</name>
</gene>
<protein>
    <recommendedName>
        <fullName evidence="2">EH domain-containing protein</fullName>
    </recommendedName>
</protein>
<dbReference type="PROSITE" id="PS50031">
    <property type="entry name" value="EH"/>
    <property type="match status" value="1"/>
</dbReference>
<reference evidence="4" key="1">
    <citation type="journal article" date="2017" name="Genome Biol.">
        <title>Comparative genomics reveals high biological diversity and specific adaptations in the industrially and medically important fungal genus Aspergillus.</title>
        <authorList>
            <person name="de Vries R.P."/>
            <person name="Riley R."/>
            <person name="Wiebenga A."/>
            <person name="Aguilar-Osorio G."/>
            <person name="Amillis S."/>
            <person name="Uchima C.A."/>
            <person name="Anderluh G."/>
            <person name="Asadollahi M."/>
            <person name="Askin M."/>
            <person name="Barry K."/>
            <person name="Battaglia E."/>
            <person name="Bayram O."/>
            <person name="Benocci T."/>
            <person name="Braus-Stromeyer S.A."/>
            <person name="Caldana C."/>
            <person name="Canovas D."/>
            <person name="Cerqueira G.C."/>
            <person name="Chen F."/>
            <person name="Chen W."/>
            <person name="Choi C."/>
            <person name="Clum A."/>
            <person name="Dos Santos R.A."/>
            <person name="Damasio A.R."/>
            <person name="Diallinas G."/>
            <person name="Emri T."/>
            <person name="Fekete E."/>
            <person name="Flipphi M."/>
            <person name="Freyberg S."/>
            <person name="Gallo A."/>
            <person name="Gournas C."/>
            <person name="Habgood R."/>
            <person name="Hainaut M."/>
            <person name="Harispe M.L."/>
            <person name="Henrissat B."/>
            <person name="Hilden K.S."/>
            <person name="Hope R."/>
            <person name="Hossain A."/>
            <person name="Karabika E."/>
            <person name="Karaffa L."/>
            <person name="Karanyi Z."/>
            <person name="Krasevec N."/>
            <person name="Kuo A."/>
            <person name="Kusch H."/>
            <person name="LaButti K."/>
            <person name="Lagendijk E.L."/>
            <person name="Lapidus A."/>
            <person name="Levasseur A."/>
            <person name="Lindquist E."/>
            <person name="Lipzen A."/>
            <person name="Logrieco A.F."/>
            <person name="MacCabe A."/>
            <person name="Maekelae M.R."/>
            <person name="Malavazi I."/>
            <person name="Melin P."/>
            <person name="Meyer V."/>
            <person name="Mielnichuk N."/>
            <person name="Miskei M."/>
            <person name="Molnar A.P."/>
            <person name="Mule G."/>
            <person name="Ngan C.Y."/>
            <person name="Orejas M."/>
            <person name="Orosz E."/>
            <person name="Ouedraogo J.P."/>
            <person name="Overkamp K.M."/>
            <person name="Park H.-S."/>
            <person name="Perrone G."/>
            <person name="Piumi F."/>
            <person name="Punt P.J."/>
            <person name="Ram A.F."/>
            <person name="Ramon A."/>
            <person name="Rauscher S."/>
            <person name="Record E."/>
            <person name="Riano-Pachon D.M."/>
            <person name="Robert V."/>
            <person name="Roehrig J."/>
            <person name="Ruller R."/>
            <person name="Salamov A."/>
            <person name="Salih N.S."/>
            <person name="Samson R.A."/>
            <person name="Sandor E."/>
            <person name="Sanguinetti M."/>
            <person name="Schuetze T."/>
            <person name="Sepcic K."/>
            <person name="Shelest E."/>
            <person name="Sherlock G."/>
            <person name="Sophianopoulou V."/>
            <person name="Squina F.M."/>
            <person name="Sun H."/>
            <person name="Susca A."/>
            <person name="Todd R.B."/>
            <person name="Tsang A."/>
            <person name="Unkles S.E."/>
            <person name="van de Wiele N."/>
            <person name="van Rossen-Uffink D."/>
            <person name="Oliveira J.V."/>
            <person name="Vesth T.C."/>
            <person name="Visser J."/>
            <person name="Yu J.-H."/>
            <person name="Zhou M."/>
            <person name="Andersen M.R."/>
            <person name="Archer D.B."/>
            <person name="Baker S.E."/>
            <person name="Benoit I."/>
            <person name="Brakhage A.A."/>
            <person name="Braus G.H."/>
            <person name="Fischer R."/>
            <person name="Frisvad J.C."/>
            <person name="Goldman G.H."/>
            <person name="Houbraken J."/>
            <person name="Oakley B."/>
            <person name="Pocsi I."/>
            <person name="Scazzocchio C."/>
            <person name="Seiboth B."/>
            <person name="vanKuyk P.A."/>
            <person name="Wortman J."/>
            <person name="Dyer P.S."/>
            <person name="Grigoriev I.V."/>
        </authorList>
    </citation>
    <scope>NUCLEOTIDE SEQUENCE [LARGE SCALE GENOMIC DNA]</scope>
    <source>
        <strain evidence="4">CBS 101740 / IMI 381727 / IBT 21946</strain>
    </source>
</reference>
<dbReference type="Proteomes" id="UP000184499">
    <property type="component" value="Unassembled WGS sequence"/>
</dbReference>
<dbReference type="GO" id="GO:0005737">
    <property type="term" value="C:cytoplasm"/>
    <property type="evidence" value="ECO:0007669"/>
    <property type="project" value="TreeGrafter"/>
</dbReference>
<feature type="compositionally biased region" description="Basic and acidic residues" evidence="1">
    <location>
        <begin position="191"/>
        <end position="201"/>
    </location>
</feature>
<dbReference type="Pfam" id="PF12763">
    <property type="entry name" value="EH"/>
    <property type="match status" value="1"/>
</dbReference>
<dbReference type="PANTHER" id="PTHR11216">
    <property type="entry name" value="EH DOMAIN"/>
    <property type="match status" value="1"/>
</dbReference>
<dbReference type="AlphaFoldDB" id="A0A1L9U930"/>
<evidence type="ECO:0000256" key="1">
    <source>
        <dbReference type="SAM" id="MobiDB-lite"/>
    </source>
</evidence>
<feature type="region of interest" description="Disordered" evidence="1">
    <location>
        <begin position="350"/>
        <end position="434"/>
    </location>
</feature>
<dbReference type="CDD" id="cd00052">
    <property type="entry name" value="EH"/>
    <property type="match status" value="1"/>
</dbReference>
<evidence type="ECO:0000313" key="4">
    <source>
        <dbReference type="Proteomes" id="UP000184499"/>
    </source>
</evidence>
<dbReference type="EMBL" id="KV878691">
    <property type="protein sequence ID" value="OJJ68189.1"/>
    <property type="molecule type" value="Genomic_DNA"/>
</dbReference>
<proteinExistence type="predicted"/>
<feature type="domain" description="EH" evidence="2">
    <location>
        <begin position="444"/>
        <end position="549"/>
    </location>
</feature>
<feature type="region of interest" description="Disordered" evidence="1">
    <location>
        <begin position="191"/>
        <end position="322"/>
    </location>
</feature>
<feature type="compositionally biased region" description="Basic residues" evidence="1">
    <location>
        <begin position="371"/>
        <end position="381"/>
    </location>
</feature>
<name>A0A1L9U930_ASPBC</name>